<dbReference type="Gene3D" id="3.40.50.970">
    <property type="match status" value="1"/>
</dbReference>
<comment type="cofactor">
    <cofactor evidence="1">
        <name>thiamine diphosphate</name>
        <dbReference type="ChEBI" id="CHEBI:58937"/>
    </cofactor>
</comment>
<proteinExistence type="predicted"/>
<dbReference type="InterPro" id="IPR033248">
    <property type="entry name" value="Transketolase_C"/>
</dbReference>
<keyword evidence="3" id="KW-0786">Thiamine pyrophosphate</keyword>
<protein>
    <submittedName>
        <fullName evidence="5">Alpha-ketoacid dehydrogenase subunit beta</fullName>
    </submittedName>
</protein>
<evidence type="ECO:0000256" key="3">
    <source>
        <dbReference type="ARBA" id="ARBA00023052"/>
    </source>
</evidence>
<dbReference type="Pfam" id="PF02780">
    <property type="entry name" value="Transketolase_C"/>
    <property type="match status" value="1"/>
</dbReference>
<comment type="caution">
    <text evidence="5">The sequence shown here is derived from an EMBL/GenBank/DDBJ whole genome shotgun (WGS) entry which is preliminary data.</text>
</comment>
<organism evidence="5 6">
    <name type="scientific">Microbispora catharanthi</name>
    <dbReference type="NCBI Taxonomy" id="1712871"/>
    <lineage>
        <taxon>Bacteria</taxon>
        <taxon>Bacillati</taxon>
        <taxon>Actinomycetota</taxon>
        <taxon>Actinomycetes</taxon>
        <taxon>Streptosporangiales</taxon>
        <taxon>Streptosporangiaceae</taxon>
        <taxon>Microbispora</taxon>
    </lineage>
</organism>
<dbReference type="PANTHER" id="PTHR43257:SF2">
    <property type="entry name" value="PYRUVATE DEHYDROGENASE E1 COMPONENT SUBUNIT BETA"/>
    <property type="match status" value="1"/>
</dbReference>
<evidence type="ECO:0000256" key="1">
    <source>
        <dbReference type="ARBA" id="ARBA00001964"/>
    </source>
</evidence>
<dbReference type="AlphaFoldDB" id="A0A5N6BDU6"/>
<dbReference type="EMBL" id="VDMA02000028">
    <property type="protein sequence ID" value="KAB8178308.1"/>
    <property type="molecule type" value="Genomic_DNA"/>
</dbReference>
<gene>
    <name evidence="5" type="ORF">FH610_036685</name>
</gene>
<dbReference type="PANTHER" id="PTHR43257">
    <property type="entry name" value="PYRUVATE DEHYDROGENASE E1 COMPONENT BETA SUBUNIT"/>
    <property type="match status" value="1"/>
</dbReference>
<dbReference type="GO" id="GO:0016491">
    <property type="term" value="F:oxidoreductase activity"/>
    <property type="evidence" value="ECO:0007669"/>
    <property type="project" value="UniProtKB-KW"/>
</dbReference>
<dbReference type="SUPFAM" id="SSF52922">
    <property type="entry name" value="TK C-terminal domain-like"/>
    <property type="match status" value="1"/>
</dbReference>
<dbReference type="GO" id="GO:0000287">
    <property type="term" value="F:magnesium ion binding"/>
    <property type="evidence" value="ECO:0007669"/>
    <property type="project" value="UniProtKB-ARBA"/>
</dbReference>
<dbReference type="InterPro" id="IPR029061">
    <property type="entry name" value="THDP-binding"/>
</dbReference>
<dbReference type="InterPro" id="IPR005475">
    <property type="entry name" value="Transketolase-like_Pyr-bd"/>
</dbReference>
<dbReference type="Gene3D" id="3.40.50.920">
    <property type="match status" value="1"/>
</dbReference>
<dbReference type="SUPFAM" id="SSF52518">
    <property type="entry name" value="Thiamin diphosphate-binding fold (THDP-binding)"/>
    <property type="match status" value="1"/>
</dbReference>
<dbReference type="SMART" id="SM00861">
    <property type="entry name" value="Transket_pyr"/>
    <property type="match status" value="1"/>
</dbReference>
<dbReference type="RefSeq" id="WP_139579827.1">
    <property type="nucleotide sequence ID" value="NZ_VDMA02000028.1"/>
</dbReference>
<dbReference type="Pfam" id="PF02779">
    <property type="entry name" value="Transket_pyr"/>
    <property type="match status" value="1"/>
</dbReference>
<name>A0A5N6BDU6_9ACTN</name>
<keyword evidence="2" id="KW-0560">Oxidoreductase</keyword>
<accession>A0A5N6BDU6</accession>
<feature type="domain" description="Transketolase-like pyrimidine-binding" evidence="4">
    <location>
        <begin position="4"/>
        <end position="179"/>
    </location>
</feature>
<evidence type="ECO:0000256" key="2">
    <source>
        <dbReference type="ARBA" id="ARBA00023002"/>
    </source>
</evidence>
<evidence type="ECO:0000259" key="4">
    <source>
        <dbReference type="SMART" id="SM00861"/>
    </source>
</evidence>
<keyword evidence="6" id="KW-1185">Reference proteome</keyword>
<sequence length="345" mass="36531">MRKLKYREAIGEATVQCMKADPRIVLAGQNVDDHKGGHGTTTDAFRVFGPSRVLDIPNSENAVAGIAVGAASMGMRPLVVHARADFMFLAMDGLINLAAKWRYMYGDKGGVPVVMRGIVGRGWGQGATHSQNLHSVFGHFPGLYVATPASPADAKGLLVSALRNETPVVLLENRGLYEIEGEVPENPEPVPFGKGRIVRTGSDVTIVAASLMVQEAERAAGLLAEQAISAEVVDVRSIRPLDEAIICTSVAKTGRLVVADTSWARYGLAAEVAAVVAENVHGALLGPVRRVTLPDSPAPVSWPLEEAFHPNARTIAAACLDVLGGDPTLPMREMTDITAGFVGPY</sequence>
<reference evidence="5 6" key="1">
    <citation type="submission" date="2019-10" db="EMBL/GenBank/DDBJ databases">
        <title>Nonomuraea sp. nov., isolated from Phyllanthus amarus.</title>
        <authorList>
            <person name="Klykleung N."/>
            <person name="Tanasupawat S."/>
        </authorList>
    </citation>
    <scope>NUCLEOTIDE SEQUENCE [LARGE SCALE GENOMIC DNA]</scope>
    <source>
        <strain evidence="5 6">CR1-09</strain>
    </source>
</reference>
<evidence type="ECO:0000313" key="6">
    <source>
        <dbReference type="Proteomes" id="UP000313066"/>
    </source>
</evidence>
<dbReference type="Proteomes" id="UP000313066">
    <property type="component" value="Unassembled WGS sequence"/>
</dbReference>
<evidence type="ECO:0000313" key="5">
    <source>
        <dbReference type="EMBL" id="KAB8178308.1"/>
    </source>
</evidence>
<dbReference type="InterPro" id="IPR009014">
    <property type="entry name" value="Transketo_C/PFOR_II"/>
</dbReference>